<dbReference type="EMBL" id="JBBNAF010000005">
    <property type="protein sequence ID" value="KAK9142982.1"/>
    <property type="molecule type" value="Genomic_DNA"/>
</dbReference>
<proteinExistence type="predicted"/>
<dbReference type="Proteomes" id="UP001420932">
    <property type="component" value="Unassembled WGS sequence"/>
</dbReference>
<reference evidence="1 2" key="1">
    <citation type="submission" date="2024-01" db="EMBL/GenBank/DDBJ databases">
        <title>Genome assemblies of Stephania.</title>
        <authorList>
            <person name="Yang L."/>
        </authorList>
    </citation>
    <scope>NUCLEOTIDE SEQUENCE [LARGE SCALE GENOMIC DNA]</scope>
    <source>
        <strain evidence="1">YNDBR</strain>
        <tissue evidence="1">Leaf</tissue>
    </source>
</reference>
<evidence type="ECO:0000313" key="1">
    <source>
        <dbReference type="EMBL" id="KAK9142982.1"/>
    </source>
</evidence>
<protein>
    <submittedName>
        <fullName evidence="1">Uncharacterized protein</fullName>
    </submittedName>
</protein>
<organism evidence="1 2">
    <name type="scientific">Stephania yunnanensis</name>
    <dbReference type="NCBI Taxonomy" id="152371"/>
    <lineage>
        <taxon>Eukaryota</taxon>
        <taxon>Viridiplantae</taxon>
        <taxon>Streptophyta</taxon>
        <taxon>Embryophyta</taxon>
        <taxon>Tracheophyta</taxon>
        <taxon>Spermatophyta</taxon>
        <taxon>Magnoliopsida</taxon>
        <taxon>Ranunculales</taxon>
        <taxon>Menispermaceae</taxon>
        <taxon>Menispermoideae</taxon>
        <taxon>Cissampelideae</taxon>
        <taxon>Stephania</taxon>
    </lineage>
</organism>
<sequence length="61" mass="6817">MISHSAYLSNHTSEDTISPVLFDGKQIIKRDDGEIVLRNGRGGLGFGELGEDEQARRIREM</sequence>
<gene>
    <name evidence="1" type="ORF">Syun_012382</name>
</gene>
<evidence type="ECO:0000313" key="2">
    <source>
        <dbReference type="Proteomes" id="UP001420932"/>
    </source>
</evidence>
<comment type="caution">
    <text evidence="1">The sequence shown here is derived from an EMBL/GenBank/DDBJ whole genome shotgun (WGS) entry which is preliminary data.</text>
</comment>
<keyword evidence="2" id="KW-1185">Reference proteome</keyword>
<name>A0AAP0K1R0_9MAGN</name>
<accession>A0AAP0K1R0</accession>
<dbReference type="AlphaFoldDB" id="A0AAP0K1R0"/>